<sequence length="380" mass="43555">MATLNLSLDFPFMSSIIKTQDLAMKKDRCTVIQCNTVPCRPPQHFIFRGRRNGYRVMFIPHALAEKAETQFGLIAQQITLKKQKCYHVCNTTQCLTAPRLSTKQAQNQAPSTPLGPISRQALTRASHLFRLVTVGPRKDDDIHWESKATGWHRAIMRTTPAFRFRTAFFWRDYPHTHLGGAMKRYYVVQIGYWVQQWTCVDGPYPASTRCPRGTWTDRTCLGTSAWRWLLRRASPFPPRTPMLTMVLLLGLEKRRSDYWEYMVHHFVTVWMVSERVGCVSYPPPGSPIPLFLLPYRYLRIPKLIVFDPPSWSYLMNVTLLGTAVFVSMDVPDLLLAPSRDTAIALRAMPPARIRLGGPRAWCGPVWCGGFRGAARFSRGY</sequence>
<evidence type="ECO:0000313" key="2">
    <source>
        <dbReference type="Proteomes" id="UP001218188"/>
    </source>
</evidence>
<organism evidence="1 2">
    <name type="scientific">Mycena alexandri</name>
    <dbReference type="NCBI Taxonomy" id="1745969"/>
    <lineage>
        <taxon>Eukaryota</taxon>
        <taxon>Fungi</taxon>
        <taxon>Dikarya</taxon>
        <taxon>Basidiomycota</taxon>
        <taxon>Agaricomycotina</taxon>
        <taxon>Agaricomycetes</taxon>
        <taxon>Agaricomycetidae</taxon>
        <taxon>Agaricales</taxon>
        <taxon>Marasmiineae</taxon>
        <taxon>Mycenaceae</taxon>
        <taxon>Mycena</taxon>
    </lineage>
</organism>
<proteinExistence type="predicted"/>
<dbReference type="PANTHER" id="PTHR12560">
    <property type="entry name" value="LONGEVITY ASSURANCE FACTOR 1 LAG1"/>
    <property type="match status" value="1"/>
</dbReference>
<dbReference type="AlphaFoldDB" id="A0AAD6X1V1"/>
<accession>A0AAD6X1V1</accession>
<comment type="caution">
    <text evidence="1">The sequence shown here is derived from an EMBL/GenBank/DDBJ whole genome shotgun (WGS) entry which is preliminary data.</text>
</comment>
<dbReference type="PANTHER" id="PTHR12560:SF0">
    <property type="entry name" value="LD18904P"/>
    <property type="match status" value="1"/>
</dbReference>
<dbReference type="InterPro" id="IPR016439">
    <property type="entry name" value="Lag1/Lac1-like"/>
</dbReference>
<dbReference type="GO" id="GO:0016020">
    <property type="term" value="C:membrane"/>
    <property type="evidence" value="ECO:0007669"/>
    <property type="project" value="GOC"/>
</dbReference>
<keyword evidence="2" id="KW-1185">Reference proteome</keyword>
<reference evidence="1" key="1">
    <citation type="submission" date="2023-03" db="EMBL/GenBank/DDBJ databases">
        <title>Massive genome expansion in bonnet fungi (Mycena s.s.) driven by repeated elements and novel gene families across ecological guilds.</title>
        <authorList>
            <consortium name="Lawrence Berkeley National Laboratory"/>
            <person name="Harder C.B."/>
            <person name="Miyauchi S."/>
            <person name="Viragh M."/>
            <person name="Kuo A."/>
            <person name="Thoen E."/>
            <person name="Andreopoulos B."/>
            <person name="Lu D."/>
            <person name="Skrede I."/>
            <person name="Drula E."/>
            <person name="Henrissat B."/>
            <person name="Morin E."/>
            <person name="Kohler A."/>
            <person name="Barry K."/>
            <person name="LaButti K."/>
            <person name="Morin E."/>
            <person name="Salamov A."/>
            <person name="Lipzen A."/>
            <person name="Mereny Z."/>
            <person name="Hegedus B."/>
            <person name="Baldrian P."/>
            <person name="Stursova M."/>
            <person name="Weitz H."/>
            <person name="Taylor A."/>
            <person name="Grigoriev I.V."/>
            <person name="Nagy L.G."/>
            <person name="Martin F."/>
            <person name="Kauserud H."/>
        </authorList>
    </citation>
    <scope>NUCLEOTIDE SEQUENCE</scope>
    <source>
        <strain evidence="1">CBHHK200</strain>
    </source>
</reference>
<evidence type="ECO:0000313" key="1">
    <source>
        <dbReference type="EMBL" id="KAJ7035768.1"/>
    </source>
</evidence>
<dbReference type="GO" id="GO:0050291">
    <property type="term" value="F:sphingosine N-acyltransferase activity"/>
    <property type="evidence" value="ECO:0007669"/>
    <property type="project" value="InterPro"/>
</dbReference>
<protein>
    <submittedName>
        <fullName evidence="1">Uncharacterized protein</fullName>
    </submittedName>
</protein>
<dbReference type="Proteomes" id="UP001218188">
    <property type="component" value="Unassembled WGS sequence"/>
</dbReference>
<dbReference type="EMBL" id="JARJCM010000048">
    <property type="protein sequence ID" value="KAJ7035768.1"/>
    <property type="molecule type" value="Genomic_DNA"/>
</dbReference>
<dbReference type="GO" id="GO:0046513">
    <property type="term" value="P:ceramide biosynthetic process"/>
    <property type="evidence" value="ECO:0007669"/>
    <property type="project" value="InterPro"/>
</dbReference>
<name>A0AAD6X1V1_9AGAR</name>
<gene>
    <name evidence="1" type="ORF">C8F04DRAFT_1182049</name>
</gene>